<name>A0A540M5M7_MALBA</name>
<gene>
    <name evidence="5" type="ORF">C1H46_020364</name>
</gene>
<evidence type="ECO:0000256" key="3">
    <source>
        <dbReference type="ARBA" id="ARBA00023128"/>
    </source>
</evidence>
<comment type="caution">
    <text evidence="5">The sequence shown here is derived from an EMBL/GenBank/DDBJ whole genome shotgun (WGS) entry which is preliminary data.</text>
</comment>
<dbReference type="AlphaFoldDB" id="A0A540M5M7"/>
<keyword evidence="2" id="KW-0809">Transit peptide</keyword>
<dbReference type="InterPro" id="IPR051975">
    <property type="entry name" value="mtLSU_mL45"/>
</dbReference>
<evidence type="ECO:0000256" key="2">
    <source>
        <dbReference type="ARBA" id="ARBA00022946"/>
    </source>
</evidence>
<evidence type="ECO:0000313" key="6">
    <source>
        <dbReference type="Proteomes" id="UP000315295"/>
    </source>
</evidence>
<comment type="subcellular location">
    <subcellularLocation>
        <location evidence="1">Mitochondrion</location>
    </subcellularLocation>
</comment>
<keyword evidence="6" id="KW-1185">Reference proteome</keyword>
<evidence type="ECO:0000256" key="4">
    <source>
        <dbReference type="SAM" id="MobiDB-lite"/>
    </source>
</evidence>
<dbReference type="GO" id="GO:0005739">
    <property type="term" value="C:mitochondrion"/>
    <property type="evidence" value="ECO:0007669"/>
    <property type="project" value="UniProtKB-SubCell"/>
</dbReference>
<evidence type="ECO:0000256" key="1">
    <source>
        <dbReference type="ARBA" id="ARBA00004173"/>
    </source>
</evidence>
<proteinExistence type="predicted"/>
<feature type="region of interest" description="Disordered" evidence="4">
    <location>
        <begin position="346"/>
        <end position="376"/>
    </location>
</feature>
<accession>A0A540M5M7</accession>
<dbReference type="PANTHER" id="PTHR28554:SF1">
    <property type="entry name" value="LARGE RIBOSOMAL SUBUNIT PROTEIN ML45"/>
    <property type="match status" value="1"/>
</dbReference>
<reference evidence="5 6" key="1">
    <citation type="journal article" date="2019" name="G3 (Bethesda)">
        <title>Sequencing of a Wild Apple (Malus baccata) Genome Unravels the Differences Between Cultivated and Wild Apple Species Regarding Disease Resistance and Cold Tolerance.</title>
        <authorList>
            <person name="Chen X."/>
        </authorList>
    </citation>
    <scope>NUCLEOTIDE SEQUENCE [LARGE SCALE GENOMIC DNA]</scope>
    <source>
        <strain evidence="6">cv. Shandingzi</strain>
        <tissue evidence="5">Leaves</tissue>
    </source>
</reference>
<organism evidence="5 6">
    <name type="scientific">Malus baccata</name>
    <name type="common">Siberian crab apple</name>
    <name type="synonym">Pyrus baccata</name>
    <dbReference type="NCBI Taxonomy" id="106549"/>
    <lineage>
        <taxon>Eukaryota</taxon>
        <taxon>Viridiplantae</taxon>
        <taxon>Streptophyta</taxon>
        <taxon>Embryophyta</taxon>
        <taxon>Tracheophyta</taxon>
        <taxon>Spermatophyta</taxon>
        <taxon>Magnoliopsida</taxon>
        <taxon>eudicotyledons</taxon>
        <taxon>Gunneridae</taxon>
        <taxon>Pentapetalae</taxon>
        <taxon>rosids</taxon>
        <taxon>fabids</taxon>
        <taxon>Rosales</taxon>
        <taxon>Rosaceae</taxon>
        <taxon>Amygdaloideae</taxon>
        <taxon>Maleae</taxon>
        <taxon>Malus</taxon>
    </lineage>
</organism>
<dbReference type="Proteomes" id="UP000315295">
    <property type="component" value="Unassembled WGS sequence"/>
</dbReference>
<dbReference type="PANTHER" id="PTHR28554">
    <property type="entry name" value="39S RIBOSOMAL PROTEIN L45, MITOCHONDRIAL"/>
    <property type="match status" value="1"/>
</dbReference>
<dbReference type="STRING" id="106549.A0A540M5M7"/>
<keyword evidence="3" id="KW-0496">Mitochondrion</keyword>
<protein>
    <submittedName>
        <fullName evidence="5">Uncharacterized protein</fullName>
    </submittedName>
</protein>
<sequence>MVDGLQASLEKAGAPRVRDRLALRREWKRDNTQQRANIQLELNKARAVVQWNSKAAGKLVRRRSGATLGLGSSRNYATGISNVPESYSRTVSSCFYEGSHGNLPWSHGSSMTLRSAMAVELPLFLSDTRSLSTQVKAPAQARQMGALRVAMLSPGFIHEPCTPREKISFFKRLVISKKFEAYDSNGAVVAGDKSKEKTLLSLFVSSPAMYRKCSPVRLRHAILPNDAFLDILSCFIGKGNAILSILSLSFTRNFVLFKREYLASQFQITPPKNGIHTSKPFIQISTLSTPLFATLHSFVSTLRSYFYGKQNQQMNRRDEHFHFLGICQRLYNFITMNQGFKTVKLGPSGISDDNPNEAGTKRDRKVHPMTQEDETREVSTVAHLAEAPKKMVSINDRVEDIEEAMKLRRKSKSFEKLNSLELGRDEPRALRSILKVDSDLSGKVGTFGNSTTTRRS</sequence>
<dbReference type="EMBL" id="VIEB01000351">
    <property type="protein sequence ID" value="TQD94031.1"/>
    <property type="molecule type" value="Genomic_DNA"/>
</dbReference>
<evidence type="ECO:0000313" key="5">
    <source>
        <dbReference type="EMBL" id="TQD94031.1"/>
    </source>
</evidence>